<protein>
    <recommendedName>
        <fullName evidence="5">UPF0756 membrane protein BHF71_06440</fullName>
    </recommendedName>
</protein>
<sequence length="157" mass="16601">MSQEIIFLLFLLLLGVFGKNDSIVISVIILLVIRFSGLGNNIFPVLDKQGIKVGIIIITVAVLTPIATGQISLLDMYHSLMSSYGLIALFAGILVAIFGAYGVQLLDQSPQVTISLVVGTILGVVFLKGVPVGPLIGAGIAMSIIRILELVNILNKS</sequence>
<keyword evidence="3 5" id="KW-1133">Transmembrane helix</keyword>
<evidence type="ECO:0000256" key="4">
    <source>
        <dbReference type="ARBA" id="ARBA00023136"/>
    </source>
</evidence>
<keyword evidence="1 5" id="KW-1003">Cell membrane</keyword>
<evidence type="ECO:0000256" key="2">
    <source>
        <dbReference type="ARBA" id="ARBA00022692"/>
    </source>
</evidence>
<feature type="transmembrane region" description="Helical" evidence="5">
    <location>
        <begin position="53"/>
        <end position="74"/>
    </location>
</feature>
<keyword evidence="7" id="KW-1185">Reference proteome</keyword>
<evidence type="ECO:0000313" key="6">
    <source>
        <dbReference type="EMBL" id="OEG00101.1"/>
    </source>
</evidence>
<dbReference type="OrthoDB" id="80306at2"/>
<reference evidence="6 7" key="1">
    <citation type="submission" date="2016-09" db="EMBL/GenBank/DDBJ databases">
        <title>Draft genome sequence for the type strain of Vulcanibacillus modesticaldus BR, a strictly anaerobic, moderately thermophilic, and nitrate-reducing bacterium from deep sea-hydrothermal vents of the Mid-Atlantic Ridge.</title>
        <authorList>
            <person name="Abin C.A."/>
            <person name="Hollibaugh J.T."/>
        </authorList>
    </citation>
    <scope>NUCLEOTIDE SEQUENCE [LARGE SCALE GENOMIC DNA]</scope>
    <source>
        <strain evidence="6 7">BR</strain>
    </source>
</reference>
<dbReference type="HAMAP" id="MF_01874">
    <property type="entry name" value="UPF0756"/>
    <property type="match status" value="1"/>
</dbReference>
<evidence type="ECO:0000256" key="1">
    <source>
        <dbReference type="ARBA" id="ARBA00022475"/>
    </source>
</evidence>
<dbReference type="GO" id="GO:0005886">
    <property type="term" value="C:plasma membrane"/>
    <property type="evidence" value="ECO:0007669"/>
    <property type="project" value="UniProtKB-SubCell"/>
</dbReference>
<name>A0A1D2YWH6_9BACI</name>
<proteinExistence type="inferred from homology"/>
<comment type="subcellular location">
    <subcellularLocation>
        <location evidence="5">Cell membrane</location>
        <topology evidence="5">Multi-pass membrane protein</topology>
    </subcellularLocation>
</comment>
<comment type="caution">
    <text evidence="5">Lacks conserved residue(s) required for the propagation of feature annotation.</text>
</comment>
<evidence type="ECO:0000256" key="5">
    <source>
        <dbReference type="HAMAP-Rule" id="MF_01874"/>
    </source>
</evidence>
<evidence type="ECO:0000256" key="3">
    <source>
        <dbReference type="ARBA" id="ARBA00022989"/>
    </source>
</evidence>
<comment type="similarity">
    <text evidence="5">Belongs to the UPF0756 family.</text>
</comment>
<feature type="transmembrane region" description="Helical" evidence="5">
    <location>
        <begin position="112"/>
        <end position="130"/>
    </location>
</feature>
<gene>
    <name evidence="6" type="ORF">BHF71_06440</name>
</gene>
<accession>A0A1D2YWH6</accession>
<dbReference type="STRING" id="337097.BHF71_06440"/>
<keyword evidence="4 5" id="KW-0472">Membrane</keyword>
<dbReference type="PANTHER" id="PTHR38452">
    <property type="entry name" value="UPF0756 MEMBRANE PROTEIN YEAL"/>
    <property type="match status" value="1"/>
</dbReference>
<comment type="caution">
    <text evidence="6">The sequence shown here is derived from an EMBL/GenBank/DDBJ whole genome shotgun (WGS) entry which is preliminary data.</text>
</comment>
<evidence type="ECO:0000313" key="7">
    <source>
        <dbReference type="Proteomes" id="UP000243739"/>
    </source>
</evidence>
<dbReference type="Proteomes" id="UP000243739">
    <property type="component" value="Unassembled WGS sequence"/>
</dbReference>
<dbReference type="AlphaFoldDB" id="A0A1D2YWH6"/>
<organism evidence="6 7">
    <name type="scientific">Vulcanibacillus modesticaldus</name>
    <dbReference type="NCBI Taxonomy" id="337097"/>
    <lineage>
        <taxon>Bacteria</taxon>
        <taxon>Bacillati</taxon>
        <taxon>Bacillota</taxon>
        <taxon>Bacilli</taxon>
        <taxon>Bacillales</taxon>
        <taxon>Bacillaceae</taxon>
        <taxon>Vulcanibacillus</taxon>
    </lineage>
</organism>
<dbReference type="InterPro" id="IPR007382">
    <property type="entry name" value="UPF0756_TM"/>
</dbReference>
<dbReference type="Pfam" id="PF04284">
    <property type="entry name" value="DUF441"/>
    <property type="match status" value="1"/>
</dbReference>
<keyword evidence="2 5" id="KW-0812">Transmembrane</keyword>
<dbReference type="EMBL" id="MIJF01000008">
    <property type="protein sequence ID" value="OEG00101.1"/>
    <property type="molecule type" value="Genomic_DNA"/>
</dbReference>
<feature type="transmembrane region" description="Helical" evidence="5">
    <location>
        <begin position="80"/>
        <end position="100"/>
    </location>
</feature>
<dbReference type="PANTHER" id="PTHR38452:SF1">
    <property type="entry name" value="UPF0756 MEMBRANE PROTEIN YEAL"/>
    <property type="match status" value="1"/>
</dbReference>